<dbReference type="SUPFAM" id="SSF53901">
    <property type="entry name" value="Thiolase-like"/>
    <property type="match status" value="2"/>
</dbReference>
<evidence type="ECO:0000259" key="4">
    <source>
        <dbReference type="Pfam" id="PF00195"/>
    </source>
</evidence>
<accession>A0A811Q1V6</accession>
<dbReference type="InterPro" id="IPR011141">
    <property type="entry name" value="Polyketide_synthase_type-III"/>
</dbReference>
<dbReference type="Proteomes" id="UP000604825">
    <property type="component" value="Unassembled WGS sequence"/>
</dbReference>
<evidence type="ECO:0000313" key="6">
    <source>
        <dbReference type="EMBL" id="CAD6251152.1"/>
    </source>
</evidence>
<dbReference type="PIRSF" id="PIRSF000451">
    <property type="entry name" value="PKS_III"/>
    <property type="match status" value="1"/>
</dbReference>
<evidence type="ECO:0000256" key="1">
    <source>
        <dbReference type="ARBA" id="ARBA00005531"/>
    </source>
</evidence>
<keyword evidence="3" id="KW-0808">Transferase</keyword>
<dbReference type="InterPro" id="IPR001099">
    <property type="entry name" value="Chalcone/stilbene_synt_N"/>
</dbReference>
<sequence length="359" mass="39367">MASAPVNVCQFRRTQQAEGPAAVLAIGTANPPHSVPQDEFPDYFFRVSKSEHLTDLKVKLKRICEKSGIKKRFFHINEEILGAHPDFNDREKPSLEARIEMTATEVPKLAACAAANAITEWGRPATDITHIVFSTYSGARTPSADLRLASLLGLRPSVCRTTLSLHGCSGGVRALHLAKDIAENNHGARASSRRLEIPHLVLRPHGRATIPMTEDAITTQFARGGMDYHIGKQVPTIVEQTIKQCLLDVTGTLGIDVVTWNDLFWAVHPGGRAILDSVEAALRLETEKLAASRHVLSEYGNMSSATVVFVLKELHHRLTAKDDGDEETAEWGVMIAFGPGITVEIMILRATTNLKENYV</sequence>
<dbReference type="Pfam" id="PF02797">
    <property type="entry name" value="Chal_sti_synt_C"/>
    <property type="match status" value="1"/>
</dbReference>
<dbReference type="InterPro" id="IPR016039">
    <property type="entry name" value="Thiolase-like"/>
</dbReference>
<feature type="domain" description="Chalcone/stilbene synthase C-terminal" evidence="5">
    <location>
        <begin position="209"/>
        <end position="350"/>
    </location>
</feature>
<dbReference type="CDD" id="cd00831">
    <property type="entry name" value="CHS_like"/>
    <property type="match status" value="1"/>
</dbReference>
<comment type="similarity">
    <text evidence="1 3">Belongs to the thiolase-like superfamily. Chalcone/stilbene synthases family.</text>
</comment>
<dbReference type="EMBL" id="CAJGYO010000008">
    <property type="protein sequence ID" value="CAD6251152.1"/>
    <property type="molecule type" value="Genomic_DNA"/>
</dbReference>
<evidence type="ECO:0000259" key="5">
    <source>
        <dbReference type="Pfam" id="PF02797"/>
    </source>
</evidence>
<feature type="domain" description="Chalcone/stilbene synthase N-terminal" evidence="4">
    <location>
        <begin position="10"/>
        <end position="205"/>
    </location>
</feature>
<feature type="active site" description="Acyl-thioester intermediate" evidence="2">
    <location>
        <position position="168"/>
    </location>
</feature>
<protein>
    <recommendedName>
        <fullName evidence="8">Chalcone synthase</fullName>
    </recommendedName>
</protein>
<dbReference type="Pfam" id="PF00195">
    <property type="entry name" value="Chal_sti_synt_N"/>
    <property type="match status" value="1"/>
</dbReference>
<keyword evidence="3" id="KW-0012">Acyltransferase</keyword>
<keyword evidence="7" id="KW-1185">Reference proteome</keyword>
<reference evidence="6" key="1">
    <citation type="submission" date="2020-10" db="EMBL/GenBank/DDBJ databases">
        <authorList>
            <person name="Han B."/>
            <person name="Lu T."/>
            <person name="Zhao Q."/>
            <person name="Huang X."/>
            <person name="Zhao Y."/>
        </authorList>
    </citation>
    <scope>NUCLEOTIDE SEQUENCE</scope>
</reference>
<evidence type="ECO:0000256" key="2">
    <source>
        <dbReference type="PIRSR" id="PIRSR000451-1"/>
    </source>
</evidence>
<gene>
    <name evidence="6" type="ORF">NCGR_LOCUS34916</name>
</gene>
<dbReference type="InterPro" id="IPR012328">
    <property type="entry name" value="Chalcone/stilbene_synt_C"/>
</dbReference>
<proteinExistence type="inferred from homology"/>
<dbReference type="PANTHER" id="PTHR11877">
    <property type="entry name" value="HYDROXYMETHYLGLUTARYL-COA SYNTHASE"/>
    <property type="match status" value="1"/>
</dbReference>
<dbReference type="OrthoDB" id="603777at2759"/>
<name>A0A811Q1V6_9POAL</name>
<evidence type="ECO:0000313" key="7">
    <source>
        <dbReference type="Proteomes" id="UP000604825"/>
    </source>
</evidence>
<evidence type="ECO:0008006" key="8">
    <source>
        <dbReference type="Google" id="ProtNLM"/>
    </source>
</evidence>
<dbReference type="FunFam" id="3.40.47.10:FF:000025">
    <property type="entry name" value="Chalcone synthase 2"/>
    <property type="match status" value="1"/>
</dbReference>
<evidence type="ECO:0000256" key="3">
    <source>
        <dbReference type="RuleBase" id="RU003633"/>
    </source>
</evidence>
<dbReference type="GO" id="GO:0030639">
    <property type="term" value="P:polyketide biosynthetic process"/>
    <property type="evidence" value="ECO:0007669"/>
    <property type="project" value="TreeGrafter"/>
</dbReference>
<organism evidence="6 7">
    <name type="scientific">Miscanthus lutarioriparius</name>
    <dbReference type="NCBI Taxonomy" id="422564"/>
    <lineage>
        <taxon>Eukaryota</taxon>
        <taxon>Viridiplantae</taxon>
        <taxon>Streptophyta</taxon>
        <taxon>Embryophyta</taxon>
        <taxon>Tracheophyta</taxon>
        <taxon>Spermatophyta</taxon>
        <taxon>Magnoliopsida</taxon>
        <taxon>Liliopsida</taxon>
        <taxon>Poales</taxon>
        <taxon>Poaceae</taxon>
        <taxon>PACMAD clade</taxon>
        <taxon>Panicoideae</taxon>
        <taxon>Andropogonodae</taxon>
        <taxon>Andropogoneae</taxon>
        <taxon>Saccharinae</taxon>
        <taxon>Miscanthus</taxon>
    </lineage>
</organism>
<dbReference type="Gene3D" id="3.40.47.10">
    <property type="match status" value="2"/>
</dbReference>
<dbReference type="AlphaFoldDB" id="A0A811Q1V6"/>
<dbReference type="GO" id="GO:0016747">
    <property type="term" value="F:acyltransferase activity, transferring groups other than amino-acyl groups"/>
    <property type="evidence" value="ECO:0007669"/>
    <property type="project" value="InterPro"/>
</dbReference>
<dbReference type="PANTHER" id="PTHR11877:SF23">
    <property type="entry name" value="OS10G0177300 PROTEIN"/>
    <property type="match status" value="1"/>
</dbReference>
<comment type="caution">
    <text evidence="6">The sequence shown here is derived from an EMBL/GenBank/DDBJ whole genome shotgun (WGS) entry which is preliminary data.</text>
</comment>